<evidence type="ECO:0000256" key="8">
    <source>
        <dbReference type="SAM" id="Phobius"/>
    </source>
</evidence>
<comment type="subcellular location">
    <subcellularLocation>
        <location evidence="1">Cell membrane</location>
        <topology evidence="1">Multi-pass membrane protein</topology>
    </subcellularLocation>
</comment>
<protein>
    <submittedName>
        <fullName evidence="11">ABC transporter ATP-binding protein</fullName>
    </submittedName>
</protein>
<dbReference type="InterPro" id="IPR003593">
    <property type="entry name" value="AAA+_ATPase"/>
</dbReference>
<keyword evidence="4" id="KW-0547">Nucleotide-binding</keyword>
<keyword evidence="5 11" id="KW-0067">ATP-binding</keyword>
<organism evidence="11 12">
    <name type="scientific">Candidatus Alloenteromonas pullicola</name>
    <dbReference type="NCBI Taxonomy" id="2840784"/>
    <lineage>
        <taxon>Bacteria</taxon>
        <taxon>Bacillati</taxon>
        <taxon>Bacillota</taxon>
        <taxon>Bacillota incertae sedis</taxon>
        <taxon>Candidatus Alloenteromonas</taxon>
    </lineage>
</organism>
<evidence type="ECO:0000256" key="5">
    <source>
        <dbReference type="ARBA" id="ARBA00022840"/>
    </source>
</evidence>
<dbReference type="Pfam" id="PF00005">
    <property type="entry name" value="ABC_tran"/>
    <property type="match status" value="1"/>
</dbReference>
<evidence type="ECO:0000259" key="9">
    <source>
        <dbReference type="PROSITE" id="PS50893"/>
    </source>
</evidence>
<dbReference type="CDD" id="cd03254">
    <property type="entry name" value="ABCC_Glucan_exporter_like"/>
    <property type="match status" value="1"/>
</dbReference>
<dbReference type="InterPro" id="IPR017871">
    <property type="entry name" value="ABC_transporter-like_CS"/>
</dbReference>
<evidence type="ECO:0000256" key="3">
    <source>
        <dbReference type="ARBA" id="ARBA00022692"/>
    </source>
</evidence>
<dbReference type="FunFam" id="3.40.50.300:FF:000287">
    <property type="entry name" value="Multidrug ABC transporter ATP-binding protein"/>
    <property type="match status" value="1"/>
</dbReference>
<dbReference type="PANTHER" id="PTHR43394">
    <property type="entry name" value="ATP-DEPENDENT PERMEASE MDL1, MITOCHONDRIAL"/>
    <property type="match status" value="1"/>
</dbReference>
<sequence length="647" mass="72663">MAGHFAFEEEKLPEKVNLSVWLKVLRYAKKEWKLVVACLLTTVFVTYYDSSFIPLMNAAAIQGCTDAAEMGITSIFDMTLPVKLFFFFKVELNYAWYAGILMIMLLIRAAMVFLLFYTQNVLSMKIMNALREDTFEKIQLLPFSYFDRNSSGWLIARMQNDTASIGDVVSNSLSSVLWACFDLVFTVITMFMSSWMLSLVVLASIPLVAIIVPIFERLLLTRHRTARAAYSHYVGWLAEAIDGAKTIKTLSIEDQIDGEAKDITEDIRHKRWRAMRVNAFFSPLLELISSAMIAIIVSCALSGLFPLESATLPALMVLFVGFVQSIYFPLQAISEVFGDIMASQAGAEKVMQLLEAPVDIVDSPEVIEKYGTILNPKKESYEPLQGDIVFDHVSFSYNPEVEVIHDLCLHVEKGTSLAIVGETGSGKTTTVNLLCRFYEPSGGRILVDGVDYKERSLGYLRSNIGYVQQTPFVFEGTFYDNIVYGNRNATREQVEEAARIVGIDSFIRSTKDGYDTYLHDGGGMLSQGQKQLVSFARALLRDPSILILDEATSSIDTETEAAVQKAIGKLLQGRTSITIAHRLSTIVDSKRILVMDKGRIVEDGDHKSLMERKGVYYSLYMNQFKELSIFDQEKAYQEQIEEKGVKI</sequence>
<keyword evidence="6 8" id="KW-1133">Transmembrane helix</keyword>
<keyword evidence="7 8" id="KW-0472">Membrane</keyword>
<dbReference type="InterPro" id="IPR039421">
    <property type="entry name" value="Type_1_exporter"/>
</dbReference>
<evidence type="ECO:0000259" key="10">
    <source>
        <dbReference type="PROSITE" id="PS50929"/>
    </source>
</evidence>
<feature type="transmembrane region" description="Helical" evidence="8">
    <location>
        <begin position="277"/>
        <end position="304"/>
    </location>
</feature>
<dbReference type="Gene3D" id="3.40.50.300">
    <property type="entry name" value="P-loop containing nucleotide triphosphate hydrolases"/>
    <property type="match status" value="1"/>
</dbReference>
<dbReference type="SMART" id="SM00382">
    <property type="entry name" value="AAA"/>
    <property type="match status" value="1"/>
</dbReference>
<evidence type="ECO:0000256" key="4">
    <source>
        <dbReference type="ARBA" id="ARBA00022741"/>
    </source>
</evidence>
<evidence type="ECO:0000313" key="12">
    <source>
        <dbReference type="Proteomes" id="UP000824070"/>
    </source>
</evidence>
<dbReference type="GO" id="GO:0005886">
    <property type="term" value="C:plasma membrane"/>
    <property type="evidence" value="ECO:0007669"/>
    <property type="project" value="UniProtKB-SubCell"/>
</dbReference>
<dbReference type="PROSITE" id="PS50893">
    <property type="entry name" value="ABC_TRANSPORTER_2"/>
    <property type="match status" value="1"/>
</dbReference>
<reference evidence="11" key="2">
    <citation type="journal article" date="2021" name="PeerJ">
        <title>Extensive microbial diversity within the chicken gut microbiome revealed by metagenomics and culture.</title>
        <authorList>
            <person name="Gilroy R."/>
            <person name="Ravi A."/>
            <person name="Getino M."/>
            <person name="Pursley I."/>
            <person name="Horton D.L."/>
            <person name="Alikhan N.F."/>
            <person name="Baker D."/>
            <person name="Gharbi K."/>
            <person name="Hall N."/>
            <person name="Watson M."/>
            <person name="Adriaenssens E.M."/>
            <person name="Foster-Nyarko E."/>
            <person name="Jarju S."/>
            <person name="Secka A."/>
            <person name="Antonio M."/>
            <person name="Oren A."/>
            <person name="Chaudhuri R.R."/>
            <person name="La Ragione R."/>
            <person name="Hildebrand F."/>
            <person name="Pallen M.J."/>
        </authorList>
    </citation>
    <scope>NUCLEOTIDE SEQUENCE</scope>
    <source>
        <strain evidence="11">ChiGjej1B1-22543</strain>
    </source>
</reference>
<evidence type="ECO:0000313" key="11">
    <source>
        <dbReference type="EMBL" id="HIU45004.1"/>
    </source>
</evidence>
<dbReference type="SUPFAM" id="SSF90123">
    <property type="entry name" value="ABC transporter transmembrane region"/>
    <property type="match status" value="1"/>
</dbReference>
<evidence type="ECO:0000256" key="6">
    <source>
        <dbReference type="ARBA" id="ARBA00022989"/>
    </source>
</evidence>
<dbReference type="InterPro" id="IPR003439">
    <property type="entry name" value="ABC_transporter-like_ATP-bd"/>
</dbReference>
<feature type="domain" description="ABC transporter" evidence="9">
    <location>
        <begin position="388"/>
        <end position="622"/>
    </location>
</feature>
<dbReference type="InterPro" id="IPR027417">
    <property type="entry name" value="P-loop_NTPase"/>
</dbReference>
<dbReference type="PANTHER" id="PTHR43394:SF1">
    <property type="entry name" value="ATP-BINDING CASSETTE SUB-FAMILY B MEMBER 10, MITOCHONDRIAL"/>
    <property type="match status" value="1"/>
</dbReference>
<dbReference type="AlphaFoldDB" id="A0A9D1S1Z5"/>
<name>A0A9D1S1Z5_9FIRM</name>
<dbReference type="GO" id="GO:0015421">
    <property type="term" value="F:ABC-type oligopeptide transporter activity"/>
    <property type="evidence" value="ECO:0007669"/>
    <property type="project" value="TreeGrafter"/>
</dbReference>
<proteinExistence type="predicted"/>
<evidence type="ECO:0000256" key="2">
    <source>
        <dbReference type="ARBA" id="ARBA00022448"/>
    </source>
</evidence>
<dbReference type="PROSITE" id="PS50929">
    <property type="entry name" value="ABC_TM1F"/>
    <property type="match status" value="1"/>
</dbReference>
<feature type="transmembrane region" description="Helical" evidence="8">
    <location>
        <begin position="195"/>
        <end position="215"/>
    </location>
</feature>
<dbReference type="GO" id="GO:0016887">
    <property type="term" value="F:ATP hydrolysis activity"/>
    <property type="evidence" value="ECO:0007669"/>
    <property type="project" value="InterPro"/>
</dbReference>
<feature type="transmembrane region" description="Helical" evidence="8">
    <location>
        <begin position="168"/>
        <end position="189"/>
    </location>
</feature>
<evidence type="ECO:0000256" key="1">
    <source>
        <dbReference type="ARBA" id="ARBA00004651"/>
    </source>
</evidence>
<accession>A0A9D1S1Z5</accession>
<feature type="transmembrane region" description="Helical" evidence="8">
    <location>
        <begin position="94"/>
        <end position="117"/>
    </location>
</feature>
<gene>
    <name evidence="11" type="ORF">IAC52_01765</name>
</gene>
<dbReference type="InterPro" id="IPR011527">
    <property type="entry name" value="ABC1_TM_dom"/>
</dbReference>
<keyword evidence="3 8" id="KW-0812">Transmembrane</keyword>
<dbReference type="Pfam" id="PF00664">
    <property type="entry name" value="ABC_membrane"/>
    <property type="match status" value="1"/>
</dbReference>
<keyword evidence="2" id="KW-0813">Transport</keyword>
<dbReference type="EMBL" id="DVMV01000013">
    <property type="protein sequence ID" value="HIU45004.1"/>
    <property type="molecule type" value="Genomic_DNA"/>
</dbReference>
<evidence type="ECO:0000256" key="7">
    <source>
        <dbReference type="ARBA" id="ARBA00023136"/>
    </source>
</evidence>
<dbReference type="Proteomes" id="UP000824070">
    <property type="component" value="Unassembled WGS sequence"/>
</dbReference>
<dbReference type="Gene3D" id="1.20.1560.10">
    <property type="entry name" value="ABC transporter type 1, transmembrane domain"/>
    <property type="match status" value="1"/>
</dbReference>
<feature type="transmembrane region" description="Helical" evidence="8">
    <location>
        <begin position="32"/>
        <end position="48"/>
    </location>
</feature>
<dbReference type="PROSITE" id="PS00211">
    <property type="entry name" value="ABC_TRANSPORTER_1"/>
    <property type="match status" value="1"/>
</dbReference>
<dbReference type="SUPFAM" id="SSF52540">
    <property type="entry name" value="P-loop containing nucleoside triphosphate hydrolases"/>
    <property type="match status" value="1"/>
</dbReference>
<comment type="caution">
    <text evidence="11">The sequence shown here is derived from an EMBL/GenBank/DDBJ whole genome shotgun (WGS) entry which is preliminary data.</text>
</comment>
<dbReference type="GO" id="GO:0005524">
    <property type="term" value="F:ATP binding"/>
    <property type="evidence" value="ECO:0007669"/>
    <property type="project" value="UniProtKB-KW"/>
</dbReference>
<dbReference type="InterPro" id="IPR036640">
    <property type="entry name" value="ABC1_TM_sf"/>
</dbReference>
<feature type="domain" description="ABC transmembrane type-1" evidence="10">
    <location>
        <begin position="82"/>
        <end position="342"/>
    </location>
</feature>
<reference evidence="11" key="1">
    <citation type="submission" date="2020-10" db="EMBL/GenBank/DDBJ databases">
        <authorList>
            <person name="Gilroy R."/>
        </authorList>
    </citation>
    <scope>NUCLEOTIDE SEQUENCE</scope>
    <source>
        <strain evidence="11">ChiGjej1B1-22543</strain>
    </source>
</reference>